<evidence type="ECO:0000313" key="1">
    <source>
        <dbReference type="EMBL" id="JAD86787.1"/>
    </source>
</evidence>
<organism evidence="1">
    <name type="scientific">Arundo donax</name>
    <name type="common">Giant reed</name>
    <name type="synonym">Donax arundinaceus</name>
    <dbReference type="NCBI Taxonomy" id="35708"/>
    <lineage>
        <taxon>Eukaryota</taxon>
        <taxon>Viridiplantae</taxon>
        <taxon>Streptophyta</taxon>
        <taxon>Embryophyta</taxon>
        <taxon>Tracheophyta</taxon>
        <taxon>Spermatophyta</taxon>
        <taxon>Magnoliopsida</taxon>
        <taxon>Liliopsida</taxon>
        <taxon>Poales</taxon>
        <taxon>Poaceae</taxon>
        <taxon>PACMAD clade</taxon>
        <taxon>Arundinoideae</taxon>
        <taxon>Arundineae</taxon>
        <taxon>Arundo</taxon>
    </lineage>
</organism>
<protein>
    <submittedName>
        <fullName evidence="1">Uncharacterized protein</fullName>
    </submittedName>
</protein>
<reference evidence="1" key="2">
    <citation type="journal article" date="2015" name="Data Brief">
        <title>Shoot transcriptome of the giant reed, Arundo donax.</title>
        <authorList>
            <person name="Barrero R.A."/>
            <person name="Guerrero F.D."/>
            <person name="Moolhuijzen P."/>
            <person name="Goolsby J.A."/>
            <person name="Tidwell J."/>
            <person name="Bellgard S.E."/>
            <person name="Bellgard M.I."/>
        </authorList>
    </citation>
    <scope>NUCLEOTIDE SEQUENCE</scope>
    <source>
        <tissue evidence="1">Shoot tissue taken approximately 20 cm above the soil surface</tissue>
    </source>
</reference>
<dbReference type="AlphaFoldDB" id="A0A0A9DSN0"/>
<accession>A0A0A9DSN0</accession>
<reference evidence="1" key="1">
    <citation type="submission" date="2014-09" db="EMBL/GenBank/DDBJ databases">
        <authorList>
            <person name="Magalhaes I.L.F."/>
            <person name="Oliveira U."/>
            <person name="Santos F.R."/>
            <person name="Vidigal T.H.D.A."/>
            <person name="Brescovit A.D."/>
            <person name="Santos A.J."/>
        </authorList>
    </citation>
    <scope>NUCLEOTIDE SEQUENCE</scope>
    <source>
        <tissue evidence="1">Shoot tissue taken approximately 20 cm above the soil surface</tissue>
    </source>
</reference>
<name>A0A0A9DSN0_ARUDO</name>
<dbReference type="EMBL" id="GBRH01211108">
    <property type="protein sequence ID" value="JAD86787.1"/>
    <property type="molecule type" value="Transcribed_RNA"/>
</dbReference>
<proteinExistence type="predicted"/>
<sequence length="52" mass="6065">MPKPPYWIGRHTRCQETRQLPPFACSCPFQRNPHLPLSIALRTHLGRSIEII</sequence>